<reference evidence="3 4" key="1">
    <citation type="submission" date="2023-05" db="EMBL/GenBank/DDBJ databases">
        <title>Streptantibioticus silvisoli sp. nov., acidotolerant actinomycetes 1 from pine litter.</title>
        <authorList>
            <person name="Swiecimska M."/>
            <person name="Golinska P."/>
            <person name="Sangal V."/>
            <person name="Wachnowicz B."/>
            <person name="Goodfellow M."/>
        </authorList>
    </citation>
    <scope>NUCLEOTIDE SEQUENCE [LARGE SCALE GENOMIC DNA]</scope>
    <source>
        <strain evidence="3 4">DSM 42109</strain>
    </source>
</reference>
<dbReference type="RefSeq" id="WP_280842646.1">
    <property type="nucleotide sequence ID" value="NZ_JANCPR020000010.1"/>
</dbReference>
<dbReference type="Proteomes" id="UP001214441">
    <property type="component" value="Unassembled WGS sequence"/>
</dbReference>
<dbReference type="Pfam" id="PF10703">
    <property type="entry name" value="MoaF"/>
    <property type="match status" value="1"/>
</dbReference>
<feature type="domain" description="MoaF C-terminal" evidence="2">
    <location>
        <begin position="163"/>
        <end position="273"/>
    </location>
</feature>
<feature type="domain" description="Molybdenum cofactor biosynthesis protein F N-terminal" evidence="1">
    <location>
        <begin position="23"/>
        <end position="121"/>
    </location>
</feature>
<dbReference type="EMBL" id="JANCPR020000010">
    <property type="protein sequence ID" value="MDJ1132731.1"/>
    <property type="molecule type" value="Genomic_DNA"/>
</dbReference>
<sequence>MSSPEPRLPDLRSLYLSYEFCDAGLDRNRLPLTDELAGRRMELHAAGEKLTSHRLHFLDGDTLLWQRDNEPKPQRVHYRAVAARPDVCFVDWPTARSAATTVSLIIDFSTRHVLVLDTTLPTPRAARAGLYKRITDTDDLSAVQVEATVTGIGRAPNDDAFPHTTDLVGARVLCDYGGGSFEHLYLNEHMFCWHCVAGDGRGAADADPCVYRRVSDDLYLVVWREKLAPAVGMVLLDLSAGRSTGKLHQDRLSQPGDIANHLIGARVTVLNRTRYP</sequence>
<organism evidence="3 4">
    <name type="scientific">Streptomyces iconiensis</name>
    <dbReference type="NCBI Taxonomy" id="1384038"/>
    <lineage>
        <taxon>Bacteria</taxon>
        <taxon>Bacillati</taxon>
        <taxon>Actinomycetota</taxon>
        <taxon>Actinomycetes</taxon>
        <taxon>Kitasatosporales</taxon>
        <taxon>Streptomycetaceae</taxon>
        <taxon>Streptomyces</taxon>
    </lineage>
</organism>
<comment type="caution">
    <text evidence="3">The sequence shown here is derived from an EMBL/GenBank/DDBJ whole genome shotgun (WGS) entry which is preliminary data.</text>
</comment>
<dbReference type="Pfam" id="PF17409">
    <property type="entry name" value="MoaF_C"/>
    <property type="match status" value="1"/>
</dbReference>
<dbReference type="InterPro" id="IPR024724">
    <property type="entry name" value="MoaF_N"/>
</dbReference>
<proteinExistence type="predicted"/>
<evidence type="ECO:0000313" key="4">
    <source>
        <dbReference type="Proteomes" id="UP001214441"/>
    </source>
</evidence>
<dbReference type="Gene3D" id="2.40.128.20">
    <property type="match status" value="1"/>
</dbReference>
<name>A0ABT6ZVS4_9ACTN</name>
<dbReference type="InterPro" id="IPR035348">
    <property type="entry name" value="MoaF_C"/>
</dbReference>
<protein>
    <submittedName>
        <fullName evidence="3">MoaF C-terminal domain-containing protein</fullName>
    </submittedName>
</protein>
<dbReference type="InterPro" id="IPR012674">
    <property type="entry name" value="Calycin"/>
</dbReference>
<keyword evidence="4" id="KW-1185">Reference proteome</keyword>
<evidence type="ECO:0000259" key="2">
    <source>
        <dbReference type="Pfam" id="PF17409"/>
    </source>
</evidence>
<evidence type="ECO:0000313" key="3">
    <source>
        <dbReference type="EMBL" id="MDJ1132731.1"/>
    </source>
</evidence>
<evidence type="ECO:0000259" key="1">
    <source>
        <dbReference type="Pfam" id="PF10703"/>
    </source>
</evidence>
<accession>A0ABT6ZVS4</accession>
<gene>
    <name evidence="3" type="ORF">NMN56_012360</name>
</gene>